<dbReference type="EMBL" id="QQZY01000002">
    <property type="protein sequence ID" value="RDI75412.1"/>
    <property type="molecule type" value="Genomic_DNA"/>
</dbReference>
<keyword evidence="1" id="KW-1133">Transmembrane helix</keyword>
<accession>A0A7M2Z179</accession>
<protein>
    <submittedName>
        <fullName evidence="2">Uncharacterized protein</fullName>
    </submittedName>
</protein>
<keyword evidence="3" id="KW-1185">Reference proteome</keyword>
<dbReference type="Proteomes" id="UP000254134">
    <property type="component" value="Unassembled WGS sequence"/>
</dbReference>
<sequence length="187" mass="20976">MAVTPERRSFLASPRNQRYALWTGIVVLVIGAAAFTFAFFRNTGNPAETFSNKPADIFKPQKTVKVDPAARRVAGEFIKTAVARKDLAASYDLVHPELRQGFTRKQWETGNIPVVFYPTGDIQIATFKVDRSYKREVVLQVFMVPRPGSGVKPAIFFIGLKRVGGDDGPWKVFYWVPRYRPAVPDPG</sequence>
<organism evidence="2 3">
    <name type="scientific">Gaiella occulta</name>
    <dbReference type="NCBI Taxonomy" id="1002870"/>
    <lineage>
        <taxon>Bacteria</taxon>
        <taxon>Bacillati</taxon>
        <taxon>Actinomycetota</taxon>
        <taxon>Thermoleophilia</taxon>
        <taxon>Gaiellales</taxon>
        <taxon>Gaiellaceae</taxon>
        <taxon>Gaiella</taxon>
    </lineage>
</organism>
<dbReference type="AlphaFoldDB" id="A0A7M2Z179"/>
<comment type="caution">
    <text evidence="2">The sequence shown here is derived from an EMBL/GenBank/DDBJ whole genome shotgun (WGS) entry which is preliminary data.</text>
</comment>
<dbReference type="OrthoDB" id="9804511at2"/>
<evidence type="ECO:0000256" key="1">
    <source>
        <dbReference type="SAM" id="Phobius"/>
    </source>
</evidence>
<name>A0A7M2Z179_9ACTN</name>
<keyword evidence="1" id="KW-0812">Transmembrane</keyword>
<gene>
    <name evidence="2" type="ORF">Gocc_1210</name>
</gene>
<reference evidence="3" key="2">
    <citation type="journal article" date="2019" name="MicrobiologyOpen">
        <title>High-quality draft genome sequence of Gaiella occulta isolated from a 150 meter deep mineral water borehole and comparison with the genome sequences of other deep-branching lineages of the phylum Actinobacteria.</title>
        <authorList>
            <person name="Severino R."/>
            <person name="Froufe H.J.C."/>
            <person name="Barroso C."/>
            <person name="Albuquerque L."/>
            <person name="Lobo-da-Cunha A."/>
            <person name="da Costa M.S."/>
            <person name="Egas C."/>
        </authorList>
    </citation>
    <scope>NUCLEOTIDE SEQUENCE [LARGE SCALE GENOMIC DNA]</scope>
    <source>
        <strain evidence="3">F2-233</strain>
    </source>
</reference>
<reference evidence="2 3" key="1">
    <citation type="submission" date="2018-07" db="EMBL/GenBank/DDBJ databases">
        <title>High-quality-draft genome sequence of Gaiella occulta.</title>
        <authorList>
            <person name="Severino R."/>
            <person name="Froufe H.J.C."/>
            <person name="Rainey F.A."/>
            <person name="Barroso C."/>
            <person name="Albuquerque L."/>
            <person name="Lobo-Da-Cunha A."/>
            <person name="Da Costa M.S."/>
            <person name="Egas C."/>
        </authorList>
    </citation>
    <scope>NUCLEOTIDE SEQUENCE [LARGE SCALE GENOMIC DNA]</scope>
    <source>
        <strain evidence="2 3">F2-233</strain>
    </source>
</reference>
<proteinExistence type="predicted"/>
<keyword evidence="1" id="KW-0472">Membrane</keyword>
<feature type="transmembrane region" description="Helical" evidence="1">
    <location>
        <begin position="20"/>
        <end position="40"/>
    </location>
</feature>
<dbReference type="RefSeq" id="WP_114795618.1">
    <property type="nucleotide sequence ID" value="NZ_QQZY01000002.1"/>
</dbReference>
<evidence type="ECO:0000313" key="3">
    <source>
        <dbReference type="Proteomes" id="UP000254134"/>
    </source>
</evidence>
<evidence type="ECO:0000313" key="2">
    <source>
        <dbReference type="EMBL" id="RDI75412.1"/>
    </source>
</evidence>